<dbReference type="CDD" id="cd14014">
    <property type="entry name" value="STKc_PknB_like"/>
    <property type="match status" value="1"/>
</dbReference>
<dbReference type="RefSeq" id="WP_257919857.1">
    <property type="nucleotide sequence ID" value="NZ_JAMXQV010000004.1"/>
</dbReference>
<dbReference type="InterPro" id="IPR000719">
    <property type="entry name" value="Prot_kinase_dom"/>
</dbReference>
<evidence type="ECO:0000313" key="10">
    <source>
        <dbReference type="Proteomes" id="UP001144096"/>
    </source>
</evidence>
<dbReference type="PROSITE" id="PS50011">
    <property type="entry name" value="PROTEIN_KINASE_DOM"/>
    <property type="match status" value="1"/>
</dbReference>
<evidence type="ECO:0000256" key="5">
    <source>
        <dbReference type="ARBA" id="ARBA00022777"/>
    </source>
</evidence>
<comment type="caution">
    <text evidence="9">The sequence shown here is derived from an EMBL/GenBank/DDBJ whole genome shotgun (WGS) entry which is preliminary data.</text>
</comment>
<dbReference type="AlphaFoldDB" id="A0A9X2NA15"/>
<evidence type="ECO:0000256" key="3">
    <source>
        <dbReference type="ARBA" id="ARBA00022679"/>
    </source>
</evidence>
<proteinExistence type="predicted"/>
<keyword evidence="7" id="KW-0472">Membrane</keyword>
<accession>A0A9X2NA15</accession>
<keyword evidence="2 9" id="KW-0723">Serine/threonine-protein kinase</keyword>
<keyword evidence="10" id="KW-1185">Reference proteome</keyword>
<evidence type="ECO:0000256" key="1">
    <source>
        <dbReference type="ARBA" id="ARBA00012513"/>
    </source>
</evidence>
<reference evidence="9" key="1">
    <citation type="submission" date="2022-06" db="EMBL/GenBank/DDBJ databases">
        <title>Amycolatopsis iheyaensis sp. nov., a new species of the genus Amycolatopsis isolated from soil in Iheya island, Japan.</title>
        <authorList>
            <person name="Ngamcharungchit C."/>
            <person name="Kanto H."/>
            <person name="Take A."/>
            <person name="Intra B."/>
            <person name="Matsumoto A."/>
            <person name="Panbangred W."/>
            <person name="Inahashi Y."/>
        </authorList>
    </citation>
    <scope>NUCLEOTIDE SEQUENCE</scope>
    <source>
        <strain evidence="9">OK19-0408</strain>
    </source>
</reference>
<evidence type="ECO:0000256" key="7">
    <source>
        <dbReference type="SAM" id="Phobius"/>
    </source>
</evidence>
<evidence type="ECO:0000259" key="8">
    <source>
        <dbReference type="PROSITE" id="PS50011"/>
    </source>
</evidence>
<evidence type="ECO:0000256" key="6">
    <source>
        <dbReference type="ARBA" id="ARBA00022840"/>
    </source>
</evidence>
<dbReference type="Gene3D" id="1.10.510.10">
    <property type="entry name" value="Transferase(Phosphotransferase) domain 1"/>
    <property type="match status" value="1"/>
</dbReference>
<dbReference type="PROSITE" id="PS00108">
    <property type="entry name" value="PROTEIN_KINASE_ST"/>
    <property type="match status" value="1"/>
</dbReference>
<keyword evidence="3" id="KW-0808">Transferase</keyword>
<evidence type="ECO:0000256" key="4">
    <source>
        <dbReference type="ARBA" id="ARBA00022741"/>
    </source>
</evidence>
<dbReference type="FunFam" id="1.10.510.10:FF:000021">
    <property type="entry name" value="Serine/threonine protein kinase"/>
    <property type="match status" value="1"/>
</dbReference>
<keyword evidence="7" id="KW-1133">Transmembrane helix</keyword>
<dbReference type="GO" id="GO:0004674">
    <property type="term" value="F:protein serine/threonine kinase activity"/>
    <property type="evidence" value="ECO:0007669"/>
    <property type="project" value="UniProtKB-KW"/>
</dbReference>
<dbReference type="EMBL" id="JAMXQV010000004">
    <property type="protein sequence ID" value="MCR6483230.1"/>
    <property type="molecule type" value="Genomic_DNA"/>
</dbReference>
<keyword evidence="6" id="KW-0067">ATP-binding</keyword>
<dbReference type="Proteomes" id="UP001144096">
    <property type="component" value="Unassembled WGS sequence"/>
</dbReference>
<dbReference type="InterPro" id="IPR011009">
    <property type="entry name" value="Kinase-like_dom_sf"/>
</dbReference>
<keyword evidence="7" id="KW-0812">Transmembrane</keyword>
<name>A0A9X2NA15_9PSEU</name>
<feature type="transmembrane region" description="Helical" evidence="7">
    <location>
        <begin position="300"/>
        <end position="326"/>
    </location>
</feature>
<gene>
    <name evidence="9" type="ORF">M8542_10425</name>
</gene>
<keyword evidence="4" id="KW-0547">Nucleotide-binding</keyword>
<sequence length="468" mass="49961">MNPEFGPYRIERPIARGGMGEVLRARDTRLDRVVALKVLPPHLAADQEFRERFRREAHAAARLREPHIVPIHGFGEIDGRLYLDMQLVEGEDLGTRLSTRGPMDPAEAVDVVGQIAQALTAAHAEGLVHRDVKPSNILLNHNGFAYLVDFGIARSQEATSGLTGAGAAIGTLDYMAPERFTGARPDQRVDVYALACVLHQCLTATKPFAATTAASLLHAHLNQPPPRPSLLRPGVPTALDGVVARGMAKSPDDRYPTAEALAAGARNAVRPPGDFTAPPLDTRAFTQVEPDVPPRRRKTAFAVAMTLVLLVLLGGVGTLVALPALLPGAPVAAPTSAAPAAPVPVPVRTTQSTVPVAVTTASASRPAPRDLTGFVVHYYGLMPDTDAGWALIGPNLRLRTRDSYDKFWSKFSGAEVVGTPTAEGSTVTARIRLHYRDGRPDVTETHVLGIALRDGELCVDADSVTKSR</sequence>
<keyword evidence="5 9" id="KW-0418">Kinase</keyword>
<dbReference type="SMART" id="SM00220">
    <property type="entry name" value="S_TKc"/>
    <property type="match status" value="1"/>
</dbReference>
<dbReference type="Pfam" id="PF00069">
    <property type="entry name" value="Pkinase"/>
    <property type="match status" value="1"/>
</dbReference>
<evidence type="ECO:0000256" key="2">
    <source>
        <dbReference type="ARBA" id="ARBA00022527"/>
    </source>
</evidence>
<organism evidence="9 10">
    <name type="scientific">Amycolatopsis iheyensis</name>
    <dbReference type="NCBI Taxonomy" id="2945988"/>
    <lineage>
        <taxon>Bacteria</taxon>
        <taxon>Bacillati</taxon>
        <taxon>Actinomycetota</taxon>
        <taxon>Actinomycetes</taxon>
        <taxon>Pseudonocardiales</taxon>
        <taxon>Pseudonocardiaceae</taxon>
        <taxon>Amycolatopsis</taxon>
    </lineage>
</organism>
<evidence type="ECO:0000313" key="9">
    <source>
        <dbReference type="EMBL" id="MCR6483230.1"/>
    </source>
</evidence>
<feature type="domain" description="Protein kinase" evidence="8">
    <location>
        <begin position="8"/>
        <end position="269"/>
    </location>
</feature>
<dbReference type="Gene3D" id="3.30.200.20">
    <property type="entry name" value="Phosphorylase Kinase, domain 1"/>
    <property type="match status" value="1"/>
</dbReference>
<dbReference type="SUPFAM" id="SSF56112">
    <property type="entry name" value="Protein kinase-like (PK-like)"/>
    <property type="match status" value="1"/>
</dbReference>
<protein>
    <recommendedName>
        <fullName evidence="1">non-specific serine/threonine protein kinase</fullName>
        <ecNumber evidence="1">2.7.11.1</ecNumber>
    </recommendedName>
</protein>
<dbReference type="PANTHER" id="PTHR43289:SF6">
    <property type="entry name" value="SERINE_THREONINE-PROTEIN KINASE NEKL-3"/>
    <property type="match status" value="1"/>
</dbReference>
<dbReference type="PANTHER" id="PTHR43289">
    <property type="entry name" value="MITOGEN-ACTIVATED PROTEIN KINASE KINASE KINASE 20-RELATED"/>
    <property type="match status" value="1"/>
</dbReference>
<dbReference type="InterPro" id="IPR008271">
    <property type="entry name" value="Ser/Thr_kinase_AS"/>
</dbReference>
<dbReference type="EC" id="2.7.11.1" evidence="1"/>
<dbReference type="GO" id="GO:0005524">
    <property type="term" value="F:ATP binding"/>
    <property type="evidence" value="ECO:0007669"/>
    <property type="project" value="UniProtKB-KW"/>
</dbReference>